<sequence>MKVDYDLMVRESKVMRADLIDLINEKGGKVDDSTTVAGALHRGWIDVKNSFSGNHAESTIQNVIFGEKSAIDSYQEALQSGNLCPQSTVAVGDQHMQLQAYYQKFENLDKLMN</sequence>
<keyword evidence="3" id="KW-1185">Reference proteome</keyword>
<comment type="caution">
    <text evidence="2">The sequence shown here is derived from an EMBL/GenBank/DDBJ whole genome shotgun (WGS) entry which is preliminary data.</text>
</comment>
<dbReference type="InterPro" id="IPR012347">
    <property type="entry name" value="Ferritin-like"/>
</dbReference>
<organism evidence="2 3">
    <name type="scientific">Chryseobacterium terrae</name>
    <dbReference type="NCBI Taxonomy" id="3163299"/>
    <lineage>
        <taxon>Bacteria</taxon>
        <taxon>Pseudomonadati</taxon>
        <taxon>Bacteroidota</taxon>
        <taxon>Flavobacteriia</taxon>
        <taxon>Flavobacteriales</taxon>
        <taxon>Weeksellaceae</taxon>
        <taxon>Chryseobacterium group</taxon>
        <taxon>Chryseobacterium</taxon>
    </lineage>
</organism>
<dbReference type="Pfam" id="PF09537">
    <property type="entry name" value="DUF2383"/>
    <property type="match status" value="1"/>
</dbReference>
<feature type="domain" description="DUF2383" evidence="1">
    <location>
        <begin position="11"/>
        <end position="79"/>
    </location>
</feature>
<dbReference type="Gene3D" id="1.20.1260.10">
    <property type="match status" value="1"/>
</dbReference>
<dbReference type="Proteomes" id="UP001629058">
    <property type="component" value="Unassembled WGS sequence"/>
</dbReference>
<evidence type="ECO:0000313" key="3">
    <source>
        <dbReference type="Proteomes" id="UP001629058"/>
    </source>
</evidence>
<accession>A0ABW8Y6K3</accession>
<reference evidence="2 3" key="1">
    <citation type="submission" date="2024-06" db="EMBL/GenBank/DDBJ databases">
        <authorList>
            <person name="Kaempfer P."/>
            <person name="Viver T."/>
        </authorList>
    </citation>
    <scope>NUCLEOTIDE SEQUENCE [LARGE SCALE GENOMIC DNA]</scope>
    <source>
        <strain evidence="2 3">ST-37</strain>
    </source>
</reference>
<dbReference type="EMBL" id="JBELPY010000022">
    <property type="protein sequence ID" value="MFL9835836.1"/>
    <property type="molecule type" value="Genomic_DNA"/>
</dbReference>
<dbReference type="RefSeq" id="WP_408092955.1">
    <property type="nucleotide sequence ID" value="NZ_JBELPY010000022.1"/>
</dbReference>
<protein>
    <submittedName>
        <fullName evidence="2">DUF2383 domain-containing protein</fullName>
    </submittedName>
</protein>
<proteinExistence type="predicted"/>
<evidence type="ECO:0000259" key="1">
    <source>
        <dbReference type="Pfam" id="PF09537"/>
    </source>
</evidence>
<name>A0ABW8Y6K3_9FLAO</name>
<gene>
    <name evidence="2" type="ORF">ABS765_17610</name>
</gene>
<dbReference type="InterPro" id="IPR019052">
    <property type="entry name" value="DUF2383"/>
</dbReference>
<evidence type="ECO:0000313" key="2">
    <source>
        <dbReference type="EMBL" id="MFL9835836.1"/>
    </source>
</evidence>